<dbReference type="Pfam" id="PF01584">
    <property type="entry name" value="CheW"/>
    <property type="match status" value="1"/>
</dbReference>
<dbReference type="PANTHER" id="PTHR22617:SF45">
    <property type="entry name" value="CHEMOTAXIS PROTEIN CHEW"/>
    <property type="match status" value="1"/>
</dbReference>
<dbReference type="GO" id="GO:0006935">
    <property type="term" value="P:chemotaxis"/>
    <property type="evidence" value="ECO:0007669"/>
    <property type="project" value="InterPro"/>
</dbReference>
<organism evidence="5 6">
    <name type="scientific">Schaedlerella arabinosiphila</name>
    <dbReference type="NCBI Taxonomy" id="2044587"/>
    <lineage>
        <taxon>Bacteria</taxon>
        <taxon>Bacillati</taxon>
        <taxon>Bacillota</taxon>
        <taxon>Clostridia</taxon>
        <taxon>Lachnospirales</taxon>
        <taxon>Lachnospiraceae</taxon>
        <taxon>Schaedlerella</taxon>
    </lineage>
</organism>
<feature type="domain" description="CheW-like" evidence="4">
    <location>
        <begin position="22"/>
        <end position="158"/>
    </location>
</feature>
<dbReference type="RefSeq" id="WP_125128971.1">
    <property type="nucleotide sequence ID" value="NZ_RHJS01000002.1"/>
</dbReference>
<evidence type="ECO:0000256" key="3">
    <source>
        <dbReference type="ARBA" id="ARBA00022490"/>
    </source>
</evidence>
<evidence type="ECO:0000256" key="2">
    <source>
        <dbReference type="ARBA" id="ARBA00021483"/>
    </source>
</evidence>
<comment type="caution">
    <text evidence="5">The sequence shown here is derived from an EMBL/GenBank/DDBJ whole genome shotgun (WGS) entry which is preliminary data.</text>
</comment>
<keyword evidence="3" id="KW-0963">Cytoplasm</keyword>
<dbReference type="Gene3D" id="2.40.50.180">
    <property type="entry name" value="CheA-289, Domain 4"/>
    <property type="match status" value="1"/>
</dbReference>
<dbReference type="GO" id="GO:0007165">
    <property type="term" value="P:signal transduction"/>
    <property type="evidence" value="ECO:0007669"/>
    <property type="project" value="InterPro"/>
</dbReference>
<sequence>MSADTHKNTEVGISENEAPVSTERFLTFTCDGLNIGVSTNYVIEIITDHSITMLPLVPDYLKGIISMRGEIIPIIDIRLRMGKLPIEYTSTTCIIILDINDVKIGILVDAVQQVMDVDQSLISPVPVENQQELIRGMVSSGGNSVILFLDCEKLIEAY</sequence>
<evidence type="ECO:0000313" key="6">
    <source>
        <dbReference type="Proteomes" id="UP000274920"/>
    </source>
</evidence>
<evidence type="ECO:0000313" key="5">
    <source>
        <dbReference type="EMBL" id="RRK33757.1"/>
    </source>
</evidence>
<dbReference type="SMART" id="SM00260">
    <property type="entry name" value="CheW"/>
    <property type="match status" value="1"/>
</dbReference>
<dbReference type="PROSITE" id="PS50851">
    <property type="entry name" value="CHEW"/>
    <property type="match status" value="1"/>
</dbReference>
<keyword evidence="6" id="KW-1185">Reference proteome</keyword>
<dbReference type="GO" id="GO:0005829">
    <property type="term" value="C:cytosol"/>
    <property type="evidence" value="ECO:0007669"/>
    <property type="project" value="TreeGrafter"/>
</dbReference>
<dbReference type="InterPro" id="IPR036061">
    <property type="entry name" value="CheW-like_dom_sf"/>
</dbReference>
<gene>
    <name evidence="5" type="ORF">EBB54_22125</name>
</gene>
<dbReference type="AlphaFoldDB" id="A0A3R8R7H4"/>
<comment type="subcellular location">
    <subcellularLocation>
        <location evidence="1">Cytoplasm</location>
    </subcellularLocation>
</comment>
<dbReference type="InterPro" id="IPR002545">
    <property type="entry name" value="CheW-lke_dom"/>
</dbReference>
<proteinExistence type="predicted"/>
<evidence type="ECO:0000256" key="1">
    <source>
        <dbReference type="ARBA" id="ARBA00004496"/>
    </source>
</evidence>
<dbReference type="Gene3D" id="2.30.30.40">
    <property type="entry name" value="SH3 Domains"/>
    <property type="match status" value="1"/>
</dbReference>
<protein>
    <recommendedName>
        <fullName evidence="2">Chemotaxis protein CheW</fullName>
    </recommendedName>
</protein>
<reference evidence="5" key="1">
    <citation type="submission" date="2018-10" db="EMBL/GenBank/DDBJ databases">
        <title>Schaedlerella arabinophila gen. nov. sp. nov., isolated from the mouse intestinal tract and comparative analysis with the genome of the closely related altered Schaedler flora strain ASF502.</title>
        <authorList>
            <person name="Miyake S."/>
            <person name="Soh M."/>
            <person name="Seedorf H."/>
        </authorList>
    </citation>
    <scope>NUCLEOTIDE SEQUENCE [LARGE SCALE GENOMIC DNA]</scope>
    <source>
        <strain evidence="5">DSM 106076</strain>
    </source>
</reference>
<dbReference type="InterPro" id="IPR039315">
    <property type="entry name" value="CheW"/>
</dbReference>
<dbReference type="PANTHER" id="PTHR22617">
    <property type="entry name" value="CHEMOTAXIS SENSOR HISTIDINE KINASE-RELATED"/>
    <property type="match status" value="1"/>
</dbReference>
<dbReference type="SUPFAM" id="SSF50341">
    <property type="entry name" value="CheW-like"/>
    <property type="match status" value="1"/>
</dbReference>
<dbReference type="EMBL" id="RHJS01000002">
    <property type="protein sequence ID" value="RRK33757.1"/>
    <property type="molecule type" value="Genomic_DNA"/>
</dbReference>
<dbReference type="Proteomes" id="UP000274920">
    <property type="component" value="Unassembled WGS sequence"/>
</dbReference>
<accession>A0A3R8R7H4</accession>
<evidence type="ECO:0000259" key="4">
    <source>
        <dbReference type="PROSITE" id="PS50851"/>
    </source>
</evidence>
<name>A0A3R8R7H4_9FIRM</name>